<dbReference type="OrthoDB" id="5985073at2759"/>
<organism evidence="3 4">
    <name type="scientific">Aplosporella prunicola CBS 121167</name>
    <dbReference type="NCBI Taxonomy" id="1176127"/>
    <lineage>
        <taxon>Eukaryota</taxon>
        <taxon>Fungi</taxon>
        <taxon>Dikarya</taxon>
        <taxon>Ascomycota</taxon>
        <taxon>Pezizomycotina</taxon>
        <taxon>Dothideomycetes</taxon>
        <taxon>Dothideomycetes incertae sedis</taxon>
        <taxon>Botryosphaeriales</taxon>
        <taxon>Aplosporellaceae</taxon>
        <taxon>Aplosporella</taxon>
    </lineage>
</organism>
<evidence type="ECO:0000256" key="1">
    <source>
        <dbReference type="SAM" id="MobiDB-lite"/>
    </source>
</evidence>
<dbReference type="EMBL" id="ML995483">
    <property type="protein sequence ID" value="KAF2142841.1"/>
    <property type="molecule type" value="Genomic_DNA"/>
</dbReference>
<dbReference type="Proteomes" id="UP000799438">
    <property type="component" value="Unassembled WGS sequence"/>
</dbReference>
<feature type="region of interest" description="Disordered" evidence="1">
    <location>
        <begin position="1"/>
        <end position="25"/>
    </location>
</feature>
<protein>
    <submittedName>
        <fullName evidence="3">Uncharacterized protein</fullName>
    </submittedName>
</protein>
<feature type="region of interest" description="Disordered" evidence="1">
    <location>
        <begin position="343"/>
        <end position="378"/>
    </location>
</feature>
<evidence type="ECO:0000256" key="2">
    <source>
        <dbReference type="SAM" id="Phobius"/>
    </source>
</evidence>
<keyword evidence="2" id="KW-0812">Transmembrane</keyword>
<keyword evidence="2" id="KW-1133">Transmembrane helix</keyword>
<reference evidence="3" key="1">
    <citation type="journal article" date="2020" name="Stud. Mycol.">
        <title>101 Dothideomycetes genomes: a test case for predicting lifestyles and emergence of pathogens.</title>
        <authorList>
            <person name="Haridas S."/>
            <person name="Albert R."/>
            <person name="Binder M."/>
            <person name="Bloem J."/>
            <person name="Labutti K."/>
            <person name="Salamov A."/>
            <person name="Andreopoulos B."/>
            <person name="Baker S."/>
            <person name="Barry K."/>
            <person name="Bills G."/>
            <person name="Bluhm B."/>
            <person name="Cannon C."/>
            <person name="Castanera R."/>
            <person name="Culley D."/>
            <person name="Daum C."/>
            <person name="Ezra D."/>
            <person name="Gonzalez J."/>
            <person name="Henrissat B."/>
            <person name="Kuo A."/>
            <person name="Liang C."/>
            <person name="Lipzen A."/>
            <person name="Lutzoni F."/>
            <person name="Magnuson J."/>
            <person name="Mondo S."/>
            <person name="Nolan M."/>
            <person name="Ohm R."/>
            <person name="Pangilinan J."/>
            <person name="Park H.-J."/>
            <person name="Ramirez L."/>
            <person name="Alfaro M."/>
            <person name="Sun H."/>
            <person name="Tritt A."/>
            <person name="Yoshinaga Y."/>
            <person name="Zwiers L.-H."/>
            <person name="Turgeon B."/>
            <person name="Goodwin S."/>
            <person name="Spatafora J."/>
            <person name="Crous P."/>
            <person name="Grigoriev I."/>
        </authorList>
    </citation>
    <scope>NUCLEOTIDE SEQUENCE</scope>
    <source>
        <strain evidence="3">CBS 121167</strain>
    </source>
</reference>
<gene>
    <name evidence="3" type="ORF">K452DRAFT_286465</name>
</gene>
<evidence type="ECO:0000313" key="3">
    <source>
        <dbReference type="EMBL" id="KAF2142841.1"/>
    </source>
</evidence>
<feature type="compositionally biased region" description="Basic and acidic residues" evidence="1">
    <location>
        <begin position="343"/>
        <end position="353"/>
    </location>
</feature>
<name>A0A6A6BJU2_9PEZI</name>
<feature type="transmembrane region" description="Helical" evidence="2">
    <location>
        <begin position="231"/>
        <end position="254"/>
    </location>
</feature>
<keyword evidence="2" id="KW-0472">Membrane</keyword>
<proteinExistence type="predicted"/>
<evidence type="ECO:0000313" key="4">
    <source>
        <dbReference type="Proteomes" id="UP000799438"/>
    </source>
</evidence>
<sequence>MASSLTTTAAAADTGSSSPSPSASASASASAAATAAATAAASTSDRATTSAAPTSAIPTRALTTTFTPAANCSSGFLTQLAAQEYRIWGVEPVPVPNSTFSECFPSEFLRGYTSTASSSVAPFLSPLVCPLGWHTAGTWEGGYVACCESGYLLAYPSSTVDTRRPAYGGTCYSQFTVGKTVNVTVYDSASLTATAQWYATSTLDQAYGHVLDGIGVKAVSSSDDSSLSGGAIAGIVIGALAGAALILGLLLLLLARRRRRIKRAAAAETAAGERTLPPEADGVDAAILEKSTDGAVAEVDGTGRAIAEKDAGRDGAAELEGGVHDGAHELESPLFELDGEAGRLEAGDGKVEESVGVQGREGLVHESPGKKIPPPAYE</sequence>
<dbReference type="RefSeq" id="XP_033398553.1">
    <property type="nucleotide sequence ID" value="XM_033540298.1"/>
</dbReference>
<dbReference type="GeneID" id="54297794"/>
<keyword evidence="4" id="KW-1185">Reference proteome</keyword>
<accession>A0A6A6BJU2</accession>
<dbReference type="AlphaFoldDB" id="A0A6A6BJU2"/>